<evidence type="ECO:0000256" key="1">
    <source>
        <dbReference type="SAM" id="MobiDB-lite"/>
    </source>
</evidence>
<proteinExistence type="predicted"/>
<dbReference type="Proteomes" id="UP001500131">
    <property type="component" value="Unassembled WGS sequence"/>
</dbReference>
<reference evidence="3 4" key="1">
    <citation type="submission" date="2024-02" db="EMBL/GenBank/DDBJ databases">
        <title>FIRST GENOME SEQUENCES OF Leishmania (Viannia) shawi, Leishmania (Viannia) lindenbergi AND Leishmania (Viannia) utingensis.</title>
        <authorList>
            <person name="Resadore F."/>
            <person name="Custodio M.G.F."/>
            <person name="Boite M.C."/>
            <person name="Cupolillo E."/>
            <person name="Ferreira G.E.M."/>
        </authorList>
    </citation>
    <scope>NUCLEOTIDE SEQUENCE [LARGE SCALE GENOMIC DNA]</scope>
    <source>
        <strain evidence="3 4">MHOM/BR/1966/M15733</strain>
    </source>
</reference>
<evidence type="ECO:0000259" key="2">
    <source>
        <dbReference type="Pfam" id="PF23398"/>
    </source>
</evidence>
<gene>
    <name evidence="3" type="ORF">Q4I31_007218</name>
</gene>
<accession>A0AAW3A2D1</accession>
<dbReference type="AlphaFoldDB" id="A0AAW3A2D1"/>
<name>A0AAW3A2D1_9TRYP</name>
<dbReference type="Pfam" id="PF23398">
    <property type="entry name" value="FAZ1_cons"/>
    <property type="match status" value="3"/>
</dbReference>
<dbReference type="InterPro" id="IPR056614">
    <property type="entry name" value="FAZ1_cons"/>
</dbReference>
<feature type="region of interest" description="Disordered" evidence="1">
    <location>
        <begin position="142"/>
        <end position="177"/>
    </location>
</feature>
<comment type="caution">
    <text evidence="3">The sequence shown here is derived from an EMBL/GenBank/DDBJ whole genome shotgun (WGS) entry which is preliminary data.</text>
</comment>
<feature type="compositionally biased region" description="Polar residues" evidence="1">
    <location>
        <begin position="142"/>
        <end position="156"/>
    </location>
</feature>
<feature type="domain" description="Flagellar attachment zone protein 1 conserved" evidence="2">
    <location>
        <begin position="55"/>
        <end position="139"/>
    </location>
</feature>
<evidence type="ECO:0000313" key="4">
    <source>
        <dbReference type="Proteomes" id="UP001500131"/>
    </source>
</evidence>
<organism evidence="3 4">
    <name type="scientific">Leishmania lindenbergi</name>
    <dbReference type="NCBI Taxonomy" id="651832"/>
    <lineage>
        <taxon>Eukaryota</taxon>
        <taxon>Discoba</taxon>
        <taxon>Euglenozoa</taxon>
        <taxon>Kinetoplastea</taxon>
        <taxon>Metakinetoplastina</taxon>
        <taxon>Trypanosomatida</taxon>
        <taxon>Trypanosomatidae</taxon>
        <taxon>Leishmaniinae</taxon>
        <taxon>Leishmania</taxon>
    </lineage>
</organism>
<feature type="domain" description="Flagellar attachment zone protein 1 conserved" evidence="2">
    <location>
        <begin position="178"/>
        <end position="266"/>
    </location>
</feature>
<evidence type="ECO:0000313" key="3">
    <source>
        <dbReference type="EMBL" id="KAL0495968.1"/>
    </source>
</evidence>
<dbReference type="EMBL" id="JBAMZK010000035">
    <property type="protein sequence ID" value="KAL0495968.1"/>
    <property type="molecule type" value="Genomic_DNA"/>
</dbReference>
<keyword evidence="4" id="KW-1185">Reference proteome</keyword>
<sequence>MTIESVKNGAVLTYRIQHEYSFEQRRRKALLARYTYPLVWSKYRQFKIESVFEMRHQVILDGDEWERVLTAALEKTTEAFREDVAAMLHLSVDAVKPPMNTGAFQVELIVKHAANVSVTTINAELAECKFERTWLVYETVTGGSSSRTAPQSQSALTDVRRNGNAAQGHESDDAERAVTTRHRLRFLGDAWATVMKVHGEDAVTSALVRDVLDNAISVKDGDVRVQRLEKASHLAELVTTHSASLSRKEIVNAMGSFAFPVIWELFFKQDGKSLAPSQALPSENPREGFAIMMTTMQNRFHGHNCGAVLTGDEEKLRSCIQEDVVTRFKVPPSAMQNVKLSMGSLLVVFDLQHSFAAE</sequence>
<protein>
    <recommendedName>
        <fullName evidence="2">Flagellar attachment zone protein 1 conserved domain-containing protein</fullName>
    </recommendedName>
</protein>
<feature type="domain" description="Flagellar attachment zone protein 1 conserved" evidence="2">
    <location>
        <begin position="293"/>
        <end position="354"/>
    </location>
</feature>